<sequence>MRAALTSPRTVRDSSLTVAGIDIGGVRKGCHLVVLRGNAIVCNIRRGDPENLARMCEELGAVAVGIDSPCRWGQPQSGRLAEKALAKERIFSFATPTRERAAANTSGFYGWMFCGERVYQALAATHPLLSDVGYAGGKVCFETFPHAITCAMLGTAEASAKRKRVQRRQLLRDAGIDPTPLKSIDAVDAALCALTATYVIAGRSEAYGDTEGGYIFVPASLRPFDF</sequence>
<gene>
    <name evidence="1" type="ORF">U5817_17235</name>
</gene>
<keyword evidence="2" id="KW-1185">Reference proteome</keyword>
<reference evidence="1 2" key="1">
    <citation type="submission" date="2023-12" db="EMBL/GenBank/DDBJ databases">
        <title>A. evansii MAY27, complete genome.</title>
        <authorList>
            <person name="Wang Y."/>
        </authorList>
    </citation>
    <scope>NUCLEOTIDE SEQUENCE [LARGE SCALE GENOMIC DNA]</scope>
    <source>
        <strain evidence="1 2">MAY27</strain>
    </source>
</reference>
<dbReference type="InterPro" id="IPR007362">
    <property type="entry name" value="DUF429"/>
</dbReference>
<evidence type="ECO:0000313" key="2">
    <source>
        <dbReference type="Proteomes" id="UP001626593"/>
    </source>
</evidence>
<proteinExistence type="predicted"/>
<protein>
    <submittedName>
        <fullName evidence="1">DUF429 domain-containing protein</fullName>
    </submittedName>
</protein>
<evidence type="ECO:0000313" key="1">
    <source>
        <dbReference type="EMBL" id="WRL44945.1"/>
    </source>
</evidence>
<dbReference type="EMBL" id="CP141259">
    <property type="protein sequence ID" value="WRL44945.1"/>
    <property type="molecule type" value="Genomic_DNA"/>
</dbReference>
<dbReference type="Proteomes" id="UP001626593">
    <property type="component" value="Chromosome"/>
</dbReference>
<dbReference type="RefSeq" id="WP_407278208.1">
    <property type="nucleotide sequence ID" value="NZ_CP141259.1"/>
</dbReference>
<name>A0ABZ1AHG9_AROEV</name>
<accession>A0ABZ1AHG9</accession>
<dbReference type="Pfam" id="PF04250">
    <property type="entry name" value="DUF429"/>
    <property type="match status" value="1"/>
</dbReference>
<organism evidence="1 2">
    <name type="scientific">Aromatoleum evansii</name>
    <name type="common">Azoarcus evansii</name>
    <dbReference type="NCBI Taxonomy" id="59406"/>
    <lineage>
        <taxon>Bacteria</taxon>
        <taxon>Pseudomonadati</taxon>
        <taxon>Pseudomonadota</taxon>
        <taxon>Betaproteobacteria</taxon>
        <taxon>Rhodocyclales</taxon>
        <taxon>Rhodocyclaceae</taxon>
        <taxon>Aromatoleum</taxon>
    </lineage>
</organism>